<evidence type="ECO:0000259" key="4">
    <source>
        <dbReference type="Pfam" id="PF08501"/>
    </source>
</evidence>
<dbReference type="EMBL" id="JRHC01000001">
    <property type="protein sequence ID" value="KJF45071.1"/>
    <property type="molecule type" value="Genomic_DNA"/>
</dbReference>
<comment type="caution">
    <text evidence="5">The sequence shown here is derived from an EMBL/GenBank/DDBJ whole genome shotgun (WGS) entry which is preliminary data.</text>
</comment>
<dbReference type="EC" id="1.1.1.25" evidence="5"/>
<dbReference type="PANTHER" id="PTHR21089:SF1">
    <property type="entry name" value="BIFUNCTIONAL 3-DEHYDROQUINATE DEHYDRATASE_SHIKIMATE DEHYDROGENASE, CHLOROPLASTIC"/>
    <property type="match status" value="1"/>
</dbReference>
<dbReference type="STRING" id="1544798.LH29_06570"/>
<dbReference type="SUPFAM" id="SSF51735">
    <property type="entry name" value="NAD(P)-binding Rossmann-fold domains"/>
    <property type="match status" value="1"/>
</dbReference>
<dbReference type="AlphaFoldDB" id="A0A0D8JEV2"/>
<proteinExistence type="predicted"/>
<dbReference type="CDD" id="cd01065">
    <property type="entry name" value="NAD_bind_Shikimate_DH"/>
    <property type="match status" value="1"/>
</dbReference>
<evidence type="ECO:0000256" key="3">
    <source>
        <dbReference type="ARBA" id="ARBA00023141"/>
    </source>
</evidence>
<evidence type="ECO:0000313" key="5">
    <source>
        <dbReference type="EMBL" id="KJF45071.1"/>
    </source>
</evidence>
<feature type="domain" description="Shikimate dehydrogenase substrate binding N-terminal" evidence="4">
    <location>
        <begin position="6"/>
        <end position="87"/>
    </location>
</feature>
<keyword evidence="2 5" id="KW-0560">Oxidoreductase</keyword>
<dbReference type="SUPFAM" id="SSF53223">
    <property type="entry name" value="Aminoacid dehydrogenase-like, N-terminal domain"/>
    <property type="match status" value="1"/>
</dbReference>
<evidence type="ECO:0000256" key="1">
    <source>
        <dbReference type="ARBA" id="ARBA00004871"/>
    </source>
</evidence>
<dbReference type="GO" id="GO:0009073">
    <property type="term" value="P:aromatic amino acid family biosynthetic process"/>
    <property type="evidence" value="ECO:0007669"/>
    <property type="project" value="UniProtKB-KW"/>
</dbReference>
<dbReference type="GO" id="GO:0019632">
    <property type="term" value="P:shikimate metabolic process"/>
    <property type="evidence" value="ECO:0007669"/>
    <property type="project" value="TreeGrafter"/>
</dbReference>
<dbReference type="Pfam" id="PF08501">
    <property type="entry name" value="Shikimate_dh_N"/>
    <property type="match status" value="1"/>
</dbReference>
<sequence length="249" mass="28524">MKRYGLLGYPLTHSFSKRYFTERFETEKIDSTYDNFEIDSITKFPEVVKDNPEVIGFNVTIPYKEQVIPYLDELNDSAKEIGAVNTIRVTRTENGVHLKGFNTDTFGFESSLKPLLKDHHKKALILGTGGASKALKYVLKKLGIEYISASIEELKENEIRYEDIDEQLICERLLIINATPLGTYPKVDTFPNIPYEFITDKHLLFDLVYNPEVTQFMAKGQANGATVKNGYEMLLNQAKKSYEIWNAEE</sequence>
<dbReference type="GO" id="GO:0005829">
    <property type="term" value="C:cytosol"/>
    <property type="evidence" value="ECO:0007669"/>
    <property type="project" value="TreeGrafter"/>
</dbReference>
<comment type="pathway">
    <text evidence="1">Metabolic intermediate biosynthesis; chorismate biosynthesis; chorismate from D-erythrose 4-phosphate and phosphoenolpyruvate: step 4/7.</text>
</comment>
<dbReference type="GO" id="GO:0004764">
    <property type="term" value="F:shikimate 3-dehydrogenase (NADP+) activity"/>
    <property type="evidence" value="ECO:0007669"/>
    <property type="project" value="UniProtKB-EC"/>
</dbReference>
<dbReference type="InterPro" id="IPR022893">
    <property type="entry name" value="Shikimate_DH_fam"/>
</dbReference>
<keyword evidence="3" id="KW-0028">Amino-acid biosynthesis</keyword>
<dbReference type="PANTHER" id="PTHR21089">
    <property type="entry name" value="SHIKIMATE DEHYDROGENASE"/>
    <property type="match status" value="1"/>
</dbReference>
<dbReference type="InterPro" id="IPR013708">
    <property type="entry name" value="Shikimate_DH-bd_N"/>
</dbReference>
<protein>
    <submittedName>
        <fullName evidence="5">Shikimate dehydrogenase</fullName>
        <ecNumber evidence="5">1.1.1.25</ecNumber>
    </submittedName>
</protein>
<keyword evidence="6" id="KW-1185">Reference proteome</keyword>
<reference evidence="5 6" key="1">
    <citation type="submission" date="2014-09" db="EMBL/GenBank/DDBJ databases">
        <title>Draft Genome Sequence of Draconibacterium sp. JN14CK-3.</title>
        <authorList>
            <person name="Dong C."/>
            <person name="Lai Q."/>
            <person name="Shao Z."/>
        </authorList>
    </citation>
    <scope>NUCLEOTIDE SEQUENCE [LARGE SCALE GENOMIC DNA]</scope>
    <source>
        <strain evidence="5 6">JN14CK-3</strain>
    </source>
</reference>
<dbReference type="InterPro" id="IPR046346">
    <property type="entry name" value="Aminoacid_DH-like_N_sf"/>
</dbReference>
<gene>
    <name evidence="5" type="primary">aroE</name>
    <name evidence="5" type="ORF">LH29_06570</name>
</gene>
<organism evidence="5 6">
    <name type="scientific">Draconibacterium sediminis</name>
    <dbReference type="NCBI Taxonomy" id="1544798"/>
    <lineage>
        <taxon>Bacteria</taxon>
        <taxon>Pseudomonadati</taxon>
        <taxon>Bacteroidota</taxon>
        <taxon>Bacteroidia</taxon>
        <taxon>Marinilabiliales</taxon>
        <taxon>Prolixibacteraceae</taxon>
        <taxon>Draconibacterium</taxon>
    </lineage>
</organism>
<dbReference type="Gene3D" id="3.40.50.720">
    <property type="entry name" value="NAD(P)-binding Rossmann-like Domain"/>
    <property type="match status" value="1"/>
</dbReference>
<dbReference type="OrthoDB" id="9792692at2"/>
<name>A0A0D8JEV2_9BACT</name>
<dbReference type="Gene3D" id="3.40.50.10860">
    <property type="entry name" value="Leucine Dehydrogenase, chain A, domain 1"/>
    <property type="match status" value="1"/>
</dbReference>
<accession>A0A0D8JEV2</accession>
<evidence type="ECO:0000313" key="6">
    <source>
        <dbReference type="Proteomes" id="UP000032544"/>
    </source>
</evidence>
<evidence type="ECO:0000256" key="2">
    <source>
        <dbReference type="ARBA" id="ARBA00023002"/>
    </source>
</evidence>
<dbReference type="PATRIC" id="fig|1544798.3.peg.1319"/>
<keyword evidence="3" id="KW-0057">Aromatic amino acid biosynthesis</keyword>
<dbReference type="GO" id="GO:0050661">
    <property type="term" value="F:NADP binding"/>
    <property type="evidence" value="ECO:0007669"/>
    <property type="project" value="TreeGrafter"/>
</dbReference>
<dbReference type="RefSeq" id="WP_045026868.1">
    <property type="nucleotide sequence ID" value="NZ_JRHC01000001.1"/>
</dbReference>
<dbReference type="InterPro" id="IPR036291">
    <property type="entry name" value="NAD(P)-bd_dom_sf"/>
</dbReference>
<dbReference type="Proteomes" id="UP000032544">
    <property type="component" value="Unassembled WGS sequence"/>
</dbReference>
<dbReference type="GO" id="GO:0009423">
    <property type="term" value="P:chorismate biosynthetic process"/>
    <property type="evidence" value="ECO:0007669"/>
    <property type="project" value="TreeGrafter"/>
</dbReference>